<evidence type="ECO:0000256" key="1">
    <source>
        <dbReference type="SAM" id="MobiDB-lite"/>
    </source>
</evidence>
<keyword evidence="3" id="KW-0732">Signal</keyword>
<keyword evidence="5" id="KW-1185">Reference proteome</keyword>
<dbReference type="SUPFAM" id="SSF82171">
    <property type="entry name" value="DPP6 N-terminal domain-like"/>
    <property type="match status" value="1"/>
</dbReference>
<evidence type="ECO:0000313" key="5">
    <source>
        <dbReference type="Proteomes" id="UP000823521"/>
    </source>
</evidence>
<evidence type="ECO:0008006" key="6">
    <source>
        <dbReference type="Google" id="ProtNLM"/>
    </source>
</evidence>
<dbReference type="RefSeq" id="WP_208811595.1">
    <property type="nucleotide sequence ID" value="NZ_WVUH01000024.1"/>
</dbReference>
<protein>
    <recommendedName>
        <fullName evidence="6">WD40-like Beta Propeller Repeat</fullName>
    </recommendedName>
</protein>
<accession>A0ABS3VLL9</accession>
<keyword evidence="2" id="KW-0472">Membrane</keyword>
<dbReference type="Gene3D" id="2.120.10.30">
    <property type="entry name" value="TolB, C-terminal domain"/>
    <property type="match status" value="1"/>
</dbReference>
<name>A0ABS3VLL9_MICEH</name>
<proteinExistence type="predicted"/>
<feature type="region of interest" description="Disordered" evidence="1">
    <location>
        <begin position="116"/>
        <end position="141"/>
    </location>
</feature>
<dbReference type="EMBL" id="WVUH01000024">
    <property type="protein sequence ID" value="MBO4205415.1"/>
    <property type="molecule type" value="Genomic_DNA"/>
</dbReference>
<gene>
    <name evidence="4" type="ORF">GSF22_05240</name>
</gene>
<dbReference type="Proteomes" id="UP000823521">
    <property type="component" value="Unassembled WGS sequence"/>
</dbReference>
<feature type="transmembrane region" description="Helical" evidence="2">
    <location>
        <begin position="375"/>
        <end position="393"/>
    </location>
</feature>
<feature type="signal peptide" evidence="3">
    <location>
        <begin position="1"/>
        <end position="19"/>
    </location>
</feature>
<evidence type="ECO:0000256" key="2">
    <source>
        <dbReference type="SAM" id="Phobius"/>
    </source>
</evidence>
<reference evidence="4 5" key="1">
    <citation type="submission" date="2019-12" db="EMBL/GenBank/DDBJ databases">
        <title>Whole genome sequencing of endophytic Actinobacterium Micromonospora sp. MPMI6T.</title>
        <authorList>
            <person name="Evv R."/>
            <person name="Podile A.R."/>
        </authorList>
    </citation>
    <scope>NUCLEOTIDE SEQUENCE [LARGE SCALE GENOMIC DNA]</scope>
    <source>
        <strain evidence="4 5">MPMI6</strain>
    </source>
</reference>
<organism evidence="4 5">
    <name type="scientific">Micromonospora echinofusca</name>
    <dbReference type="NCBI Taxonomy" id="47858"/>
    <lineage>
        <taxon>Bacteria</taxon>
        <taxon>Bacillati</taxon>
        <taxon>Actinomycetota</taxon>
        <taxon>Actinomycetes</taxon>
        <taxon>Micromonosporales</taxon>
        <taxon>Micromonosporaceae</taxon>
        <taxon>Micromonospora</taxon>
    </lineage>
</organism>
<keyword evidence="2" id="KW-0812">Transmembrane</keyword>
<sequence>MFAALVLLAAAAIAPDWLARTAGAAATTDQPTAPARLHDPWFWQATVGERPAGPATVLFFTDRTRYFESTGVMVGRTGGYRLLPVDVGEGQGVLSPDGRLYLRPGSGVVVDLATGEERRSGPTGFRPLAWSPRDGELLGTRDNDDTVVTYGPDNQPVNDPAHPDDLLAVDLHTARTRVVPAGTFASHAAASWSPDGRLIVVAGAVGPGDGDRQRVTVVDPWTGAVRWSRDLAGGYRLGGRAAWSPDGGRIALLGYEGCAGDACPPESVAARQWRIGYLDALTGAPLGSAVPLDGWPKEVVGWRAGTEPVLTRVPEGEVRVGGSHLVVVAVRSDGRSETLVDSPAGVTGIELPDVVLAQSAFGGGDHRPSVFAAPLWAYLLVAAPPLVLVGWLVRRRRTARSAGATLPTGVGAGAGVAPPATATLTGAGAGAGAATLTGAGAGSTQPTADAPPAG</sequence>
<dbReference type="InterPro" id="IPR011042">
    <property type="entry name" value="6-blade_b-propeller_TolB-like"/>
</dbReference>
<keyword evidence="2" id="KW-1133">Transmembrane helix</keyword>
<evidence type="ECO:0000256" key="3">
    <source>
        <dbReference type="SAM" id="SignalP"/>
    </source>
</evidence>
<evidence type="ECO:0000313" key="4">
    <source>
        <dbReference type="EMBL" id="MBO4205415.1"/>
    </source>
</evidence>
<feature type="region of interest" description="Disordered" evidence="1">
    <location>
        <begin position="435"/>
        <end position="454"/>
    </location>
</feature>
<feature type="chain" id="PRO_5045953171" description="WD40-like Beta Propeller Repeat" evidence="3">
    <location>
        <begin position="20"/>
        <end position="454"/>
    </location>
</feature>
<comment type="caution">
    <text evidence="4">The sequence shown here is derived from an EMBL/GenBank/DDBJ whole genome shotgun (WGS) entry which is preliminary data.</text>
</comment>